<evidence type="ECO:0000313" key="1">
    <source>
        <dbReference type="EMBL" id="HJD52266.1"/>
    </source>
</evidence>
<dbReference type="EMBL" id="DWUP01000014">
    <property type="protein sequence ID" value="HJD52266.1"/>
    <property type="molecule type" value="Genomic_DNA"/>
</dbReference>
<protein>
    <recommendedName>
        <fullName evidence="3">Alpha/beta hydrolase</fullName>
    </recommendedName>
</protein>
<dbReference type="InterPro" id="IPR008886">
    <property type="entry name" value="UPF0227/Esterase_YqiA"/>
</dbReference>
<dbReference type="PROSITE" id="PS51257">
    <property type="entry name" value="PROKAR_LIPOPROTEIN"/>
    <property type="match status" value="1"/>
</dbReference>
<dbReference type="Pfam" id="PF05728">
    <property type="entry name" value="UPF0227"/>
    <property type="match status" value="1"/>
</dbReference>
<evidence type="ECO:0000313" key="2">
    <source>
        <dbReference type="Proteomes" id="UP000787625"/>
    </source>
</evidence>
<dbReference type="PANTHER" id="PTHR35602:SF3">
    <property type="entry name" value="ESTERASE YQIA"/>
    <property type="match status" value="1"/>
</dbReference>
<organism evidence="1 2">
    <name type="scientific">Candidatus Avibacteroides avistercoris</name>
    <dbReference type="NCBI Taxonomy" id="2840690"/>
    <lineage>
        <taxon>Bacteria</taxon>
        <taxon>Pseudomonadati</taxon>
        <taxon>Bacteroidota</taxon>
        <taxon>Bacteroidia</taxon>
        <taxon>Bacteroidales</taxon>
        <taxon>Bacteroidaceae</taxon>
        <taxon>Bacteroidaceae incertae sedis</taxon>
        <taxon>Candidatus Avibacteroides</taxon>
    </lineage>
</organism>
<gene>
    <name evidence="1" type="ORF">IAA93_00845</name>
</gene>
<evidence type="ECO:0008006" key="3">
    <source>
        <dbReference type="Google" id="ProtNLM"/>
    </source>
</evidence>
<dbReference type="Gene3D" id="3.40.50.1820">
    <property type="entry name" value="alpha/beta hydrolase"/>
    <property type="match status" value="1"/>
</dbReference>
<proteinExistence type="predicted"/>
<comment type="caution">
    <text evidence="1">The sequence shown here is derived from an EMBL/GenBank/DDBJ whole genome shotgun (WGS) entry which is preliminary data.</text>
</comment>
<accession>A0A9D2ZU87</accession>
<dbReference type="InterPro" id="IPR029058">
    <property type="entry name" value="AB_hydrolase_fold"/>
</dbReference>
<dbReference type="AlphaFoldDB" id="A0A9D2ZU87"/>
<dbReference type="Proteomes" id="UP000787625">
    <property type="component" value="Unassembled WGS sequence"/>
</dbReference>
<dbReference type="PANTHER" id="PTHR35602">
    <property type="entry name" value="ESTERASE YQIA-RELATED"/>
    <property type="match status" value="1"/>
</dbReference>
<reference evidence="1" key="2">
    <citation type="submission" date="2021-04" db="EMBL/GenBank/DDBJ databases">
        <authorList>
            <person name="Gilroy R."/>
        </authorList>
    </citation>
    <scope>NUCLEOTIDE SEQUENCE</scope>
    <source>
        <strain evidence="1">MalCec1-1739</strain>
    </source>
</reference>
<reference evidence="1" key="1">
    <citation type="journal article" date="2021" name="PeerJ">
        <title>Extensive microbial diversity within the chicken gut microbiome revealed by metagenomics and culture.</title>
        <authorList>
            <person name="Gilroy R."/>
            <person name="Ravi A."/>
            <person name="Getino M."/>
            <person name="Pursley I."/>
            <person name="Horton D.L."/>
            <person name="Alikhan N.F."/>
            <person name="Baker D."/>
            <person name="Gharbi K."/>
            <person name="Hall N."/>
            <person name="Watson M."/>
            <person name="Adriaenssens E.M."/>
            <person name="Foster-Nyarko E."/>
            <person name="Jarju S."/>
            <person name="Secka A."/>
            <person name="Antonio M."/>
            <person name="Oren A."/>
            <person name="Chaudhuri R.R."/>
            <person name="La Ragione R."/>
            <person name="Hildebrand F."/>
            <person name="Pallen M.J."/>
        </authorList>
    </citation>
    <scope>NUCLEOTIDE SEQUENCE</scope>
    <source>
        <strain evidence="1">MalCec1-1739</strain>
    </source>
</reference>
<sequence length="201" mass="22409">MTYKVLFLHGFFASGSCVPAQALRQSLSGKATVLSPDLPLHPGEALQLVMHLCQTEKPSILVGNSNGAFLAQIIASRLGLPALLGNPHFEMSQFVAGHIGIHHYKSPRTDGRQEMVIDRRLADEFADLQKHQWDAFNPAHRDRVWGLFGSRDDIAHYEPVFLQHYTHSYHFPGAHTPTADEVRQWYAPLALRLATTHGATI</sequence>
<dbReference type="SUPFAM" id="SSF53474">
    <property type="entry name" value="alpha/beta-Hydrolases"/>
    <property type="match status" value="1"/>
</dbReference>
<name>A0A9D2ZU87_9BACT</name>